<evidence type="ECO:0000256" key="7">
    <source>
        <dbReference type="ARBA" id="ARBA00023203"/>
    </source>
</evidence>
<dbReference type="CDD" id="cd14473">
    <property type="entry name" value="FERM_B-lobe"/>
    <property type="match status" value="1"/>
</dbReference>
<keyword evidence="4 8" id="KW-0728">SH3 domain</keyword>
<evidence type="ECO:0000256" key="8">
    <source>
        <dbReference type="PROSITE-ProRule" id="PRU00192"/>
    </source>
</evidence>
<sequence length="1093" mass="124469">MASKRRNMFQKNKTQETAENGRTNKVFTQTFTLSTVRGEEFTFQSPNADDIRDLVVYFLEGLKKRSSFVIALQDYKAPGEGSSFLSFHKGDLIILEEDSTGETVMNSGWCVGRCDRTGQRGDFPAEAVYVLPALTQPPPDILALFSLEGAEHGRKLNHHQTNGIEQREKPHTLMEYALDHFRPPAKRTMSKALTLSSAGRRSEELWRHSREPLKQPLLRKLVGKDELAEEACYAFTAILKYCADLPAKRRLPNEYTDHIFDGPLKHEILRDEIYCQLMRQLTDNRNRLSEEKGWELMWLATGLFACSQNLLKELSLFLRTRRHPIAQDSLQRLQKTLRNGQRKYPPHQVEVEAIQHKTTQIFHKVYFPDDTDEAFEVDSSTRAKDFCANIAQRLNLRSCEGFSLFVKIADKVISVPEADFFFDFVRHLTDWIKKARPSREGVSPQFTYQVFFMKKLWTNTVPGKDRNADLIFHFHQELPKLLRGYHKCSKEEAARLAALVYRVRFGESKQELQAIPQMIRELIPGDLIKIQSSADWKRSIIAAYNQDAGMSPEDAKITFLKMVYRWPTFGSAFFEVKQTTEPNYPEMLLIAINKHGVSLIHPHTKVGVSFTSSLGEFSVPQFLRIMAGGREKRWNAGNRLAKLLNEEEEDDFYKTTYGGFNEVENDDDYKSEEEAEDVVDSDFSIEEDDEVISDHEDDKKKPQRKIFTKAYKEPKRIVPNKSEQKGKHDSGVKKAGEGEKRARGGQPGPRHKPSRQNVSIERKSIRKSTAVKSAATAQRLKERCAQLGKRRNRLKRHLAADSWKPTQEELLAEAKITEQENIKSLEKYQKMELEKKKCRVVKKVFTGPIIRYYSLSMPIIEDVTVDVESKDVSNVEVVKAEDVEGSGCWDTAQSMDVSECSAPEASTVKDEVEVSTSVVEVSDIKMETDVNTCSDTNGVSNTTATANVTAGGGIAPTEARCERTFITFSDENTFRQVFPVRKPPEVPVPKICPFTRQVAKYFDPVTECAYSNVHTFKILREAYYTQMEAKAARATAATPAASSGNGGGLEVVDEAQLAQWLAWRQRVKEARQLQTRIRIDATTLQHQLPHLKT</sequence>
<feature type="compositionally biased region" description="Basic and acidic residues" evidence="9">
    <location>
        <begin position="710"/>
        <end position="742"/>
    </location>
</feature>
<feature type="region of interest" description="Disordered" evidence="9">
    <location>
        <begin position="657"/>
        <end position="778"/>
    </location>
</feature>
<dbReference type="Gene3D" id="3.10.20.90">
    <property type="entry name" value="Phosphatidylinositol 3-kinase Catalytic Subunit, Chain A, domain 1"/>
    <property type="match status" value="1"/>
</dbReference>
<evidence type="ECO:0000259" key="11">
    <source>
        <dbReference type="PROSITE" id="PS50057"/>
    </source>
</evidence>
<comment type="similarity">
    <text evidence="2">Belongs to the TRAFAC class myosin-kinesin ATPase superfamily. Myosin family.</text>
</comment>
<dbReference type="PANTHER" id="PTHR22692">
    <property type="entry name" value="MYOSIN VII, XV"/>
    <property type="match status" value="1"/>
</dbReference>
<dbReference type="InterPro" id="IPR000299">
    <property type="entry name" value="FERM_domain"/>
</dbReference>
<dbReference type="SUPFAM" id="SSF50044">
    <property type="entry name" value="SH3-domain"/>
    <property type="match status" value="1"/>
</dbReference>
<dbReference type="FunFam" id="1.20.80.10:FF:000012">
    <property type="entry name" value="Myosin VIIA"/>
    <property type="match status" value="1"/>
</dbReference>
<feature type="domain" description="MyTH4" evidence="12">
    <location>
        <begin position="208"/>
        <end position="355"/>
    </location>
</feature>
<dbReference type="GO" id="GO:0003779">
    <property type="term" value="F:actin binding"/>
    <property type="evidence" value="ECO:0007669"/>
    <property type="project" value="UniProtKB-KW"/>
</dbReference>
<proteinExistence type="inferred from homology"/>
<gene>
    <name evidence="13" type="ORF">AAG570_001179</name>
</gene>
<name>A0ABD0YBV0_9HEMI</name>
<keyword evidence="6" id="KW-0677">Repeat</keyword>
<dbReference type="SMART" id="SM00993">
    <property type="entry name" value="YL1_C"/>
    <property type="match status" value="1"/>
</dbReference>
<dbReference type="SMART" id="SM00326">
    <property type="entry name" value="SH3"/>
    <property type="match status" value="1"/>
</dbReference>
<dbReference type="InterPro" id="IPR041793">
    <property type="entry name" value="MyoVII_FERM_C1"/>
</dbReference>
<dbReference type="Pfam" id="PF00784">
    <property type="entry name" value="MyTH4"/>
    <property type="match status" value="1"/>
</dbReference>
<feature type="compositionally biased region" description="Acidic residues" evidence="9">
    <location>
        <begin position="663"/>
        <end position="691"/>
    </location>
</feature>
<dbReference type="SUPFAM" id="SSF47031">
    <property type="entry name" value="Second domain of FERM"/>
    <property type="match status" value="1"/>
</dbReference>
<dbReference type="Proteomes" id="UP001558652">
    <property type="component" value="Unassembled WGS sequence"/>
</dbReference>
<dbReference type="Gene3D" id="1.20.80.10">
    <property type="match status" value="1"/>
</dbReference>
<dbReference type="InterPro" id="IPR019749">
    <property type="entry name" value="Band_41_domain"/>
</dbReference>
<protein>
    <recommendedName>
        <fullName evidence="3">Vacuolar protein sorting-associated protein 72 homolog</fullName>
    </recommendedName>
</protein>
<dbReference type="InterPro" id="IPR001452">
    <property type="entry name" value="SH3_domain"/>
</dbReference>
<comment type="subcellular location">
    <subcellularLocation>
        <location evidence="1">Cytoplasm</location>
    </subcellularLocation>
</comment>
<feature type="region of interest" description="Disordered" evidence="9">
    <location>
        <begin position="1"/>
        <end position="22"/>
    </location>
</feature>
<dbReference type="PROSITE" id="PS51016">
    <property type="entry name" value="MYTH4"/>
    <property type="match status" value="1"/>
</dbReference>
<evidence type="ECO:0000259" key="10">
    <source>
        <dbReference type="PROSITE" id="PS50002"/>
    </source>
</evidence>
<evidence type="ECO:0000313" key="13">
    <source>
        <dbReference type="EMBL" id="KAL1124554.1"/>
    </source>
</evidence>
<dbReference type="InterPro" id="IPR036028">
    <property type="entry name" value="SH3-like_dom_sf"/>
</dbReference>
<dbReference type="InterPro" id="IPR014352">
    <property type="entry name" value="FERM/acyl-CoA-bd_prot_sf"/>
</dbReference>
<dbReference type="GO" id="GO:0005737">
    <property type="term" value="C:cytoplasm"/>
    <property type="evidence" value="ECO:0007669"/>
    <property type="project" value="UniProtKB-SubCell"/>
</dbReference>
<dbReference type="SUPFAM" id="SSF54236">
    <property type="entry name" value="Ubiquitin-like"/>
    <property type="match status" value="1"/>
</dbReference>
<dbReference type="PROSITE" id="PS50002">
    <property type="entry name" value="SH3"/>
    <property type="match status" value="1"/>
</dbReference>
<evidence type="ECO:0000256" key="6">
    <source>
        <dbReference type="ARBA" id="ARBA00022737"/>
    </source>
</evidence>
<dbReference type="InterPro" id="IPR046757">
    <property type="entry name" value="YL1_N"/>
</dbReference>
<evidence type="ECO:0000313" key="14">
    <source>
        <dbReference type="Proteomes" id="UP001558652"/>
    </source>
</evidence>
<evidence type="ECO:0000259" key="12">
    <source>
        <dbReference type="PROSITE" id="PS51016"/>
    </source>
</evidence>
<dbReference type="FunFam" id="3.10.20.90:FF:000051">
    <property type="entry name" value="Unconventional myosin-VIIa"/>
    <property type="match status" value="1"/>
</dbReference>
<dbReference type="GO" id="GO:0030182">
    <property type="term" value="P:neuron differentiation"/>
    <property type="evidence" value="ECO:0007669"/>
    <property type="project" value="UniProtKB-ARBA"/>
</dbReference>
<dbReference type="InterPro" id="IPR038185">
    <property type="entry name" value="MyTH4_dom_sf"/>
</dbReference>
<dbReference type="Pfam" id="PF08265">
    <property type="entry name" value="YL1_C"/>
    <property type="match status" value="1"/>
</dbReference>
<keyword evidence="5" id="KW-0963">Cytoplasm</keyword>
<dbReference type="Gene3D" id="2.30.30.40">
    <property type="entry name" value="SH3 Domains"/>
    <property type="match status" value="1"/>
</dbReference>
<feature type="domain" description="SH3" evidence="10">
    <location>
        <begin position="64"/>
        <end position="133"/>
    </location>
</feature>
<evidence type="ECO:0000256" key="4">
    <source>
        <dbReference type="ARBA" id="ARBA00022443"/>
    </source>
</evidence>
<comment type="caution">
    <text evidence="13">The sequence shown here is derived from an EMBL/GenBank/DDBJ whole genome shotgun (WGS) entry which is preliminary data.</text>
</comment>
<dbReference type="PROSITE" id="PS50057">
    <property type="entry name" value="FERM_3"/>
    <property type="match status" value="1"/>
</dbReference>
<dbReference type="PANTHER" id="PTHR22692:SF33">
    <property type="entry name" value="MYOSIN"/>
    <property type="match status" value="1"/>
</dbReference>
<dbReference type="CDD" id="cd17093">
    <property type="entry name" value="FERM2_F1_Myosin-VII"/>
    <property type="match status" value="1"/>
</dbReference>
<feature type="domain" description="FERM" evidence="11">
    <location>
        <begin position="361"/>
        <end position="690"/>
    </location>
</feature>
<dbReference type="InterPro" id="IPR000857">
    <property type="entry name" value="MyTH4_dom"/>
</dbReference>
<dbReference type="InterPro" id="IPR035963">
    <property type="entry name" value="FERM_2"/>
</dbReference>
<dbReference type="SMART" id="SM00295">
    <property type="entry name" value="B41"/>
    <property type="match status" value="1"/>
</dbReference>
<dbReference type="InterPro" id="IPR019748">
    <property type="entry name" value="FERM_central"/>
</dbReference>
<evidence type="ECO:0000256" key="9">
    <source>
        <dbReference type="SAM" id="MobiDB-lite"/>
    </source>
</evidence>
<keyword evidence="14" id="KW-1185">Reference proteome</keyword>
<feature type="compositionally biased region" description="Polar residues" evidence="9">
    <location>
        <begin position="9"/>
        <end position="22"/>
    </location>
</feature>
<dbReference type="InterPro" id="IPR011993">
    <property type="entry name" value="PH-like_dom_sf"/>
</dbReference>
<dbReference type="Pfam" id="PF05764">
    <property type="entry name" value="YL1"/>
    <property type="match status" value="1"/>
</dbReference>
<evidence type="ECO:0000256" key="5">
    <source>
        <dbReference type="ARBA" id="ARBA00022490"/>
    </source>
</evidence>
<dbReference type="GO" id="GO:0071944">
    <property type="term" value="C:cell periphery"/>
    <property type="evidence" value="ECO:0007669"/>
    <property type="project" value="UniProtKB-ARBA"/>
</dbReference>
<dbReference type="Pfam" id="PF21989">
    <property type="entry name" value="RA_2"/>
    <property type="match status" value="1"/>
</dbReference>
<accession>A0ABD0YBV0</accession>
<dbReference type="Pfam" id="PF00373">
    <property type="entry name" value="FERM_M"/>
    <property type="match status" value="1"/>
</dbReference>
<dbReference type="AlphaFoldDB" id="A0ABD0YBV0"/>
<dbReference type="EMBL" id="JBFDAA010000010">
    <property type="protein sequence ID" value="KAL1124554.1"/>
    <property type="molecule type" value="Genomic_DNA"/>
</dbReference>
<keyword evidence="7" id="KW-0009">Actin-binding</keyword>
<dbReference type="InterPro" id="IPR051567">
    <property type="entry name" value="Unconventional_Myosin_ATPase"/>
</dbReference>
<dbReference type="SMART" id="SM00139">
    <property type="entry name" value="MyTH4"/>
    <property type="match status" value="1"/>
</dbReference>
<dbReference type="Pfam" id="PF00018">
    <property type="entry name" value="SH3_1"/>
    <property type="match status" value="1"/>
</dbReference>
<evidence type="ECO:0000256" key="3">
    <source>
        <dbReference type="ARBA" id="ARBA00020000"/>
    </source>
</evidence>
<dbReference type="GO" id="GO:0009887">
    <property type="term" value="P:animal organ morphogenesis"/>
    <property type="evidence" value="ECO:0007669"/>
    <property type="project" value="UniProtKB-ARBA"/>
</dbReference>
<dbReference type="Pfam" id="PF21998">
    <property type="entry name" value="FERM_C1_MyoVII"/>
    <property type="match status" value="1"/>
</dbReference>
<dbReference type="InterPro" id="IPR029071">
    <property type="entry name" value="Ubiquitin-like_domsf"/>
</dbReference>
<reference evidence="13 14" key="1">
    <citation type="submission" date="2024-07" db="EMBL/GenBank/DDBJ databases">
        <title>Chromosome-level genome assembly of the water stick insect Ranatra chinensis (Heteroptera: Nepidae).</title>
        <authorList>
            <person name="Liu X."/>
        </authorList>
    </citation>
    <scope>NUCLEOTIDE SEQUENCE [LARGE SCALE GENOMIC DNA]</scope>
    <source>
        <strain evidence="13">Cailab_2021Rc</strain>
        <tissue evidence="13">Muscle</tissue>
    </source>
</reference>
<organism evidence="13 14">
    <name type="scientific">Ranatra chinensis</name>
    <dbReference type="NCBI Taxonomy" id="642074"/>
    <lineage>
        <taxon>Eukaryota</taxon>
        <taxon>Metazoa</taxon>
        <taxon>Ecdysozoa</taxon>
        <taxon>Arthropoda</taxon>
        <taxon>Hexapoda</taxon>
        <taxon>Insecta</taxon>
        <taxon>Pterygota</taxon>
        <taxon>Neoptera</taxon>
        <taxon>Paraneoptera</taxon>
        <taxon>Hemiptera</taxon>
        <taxon>Heteroptera</taxon>
        <taxon>Panheteroptera</taxon>
        <taxon>Nepomorpha</taxon>
        <taxon>Nepidae</taxon>
        <taxon>Ranatrinae</taxon>
        <taxon>Ranatra</taxon>
    </lineage>
</organism>
<dbReference type="Gene3D" id="2.30.29.30">
    <property type="entry name" value="Pleckstrin-homology domain (PH domain)/Phosphotyrosine-binding domain (PTB)"/>
    <property type="match status" value="2"/>
</dbReference>
<evidence type="ECO:0000256" key="1">
    <source>
        <dbReference type="ARBA" id="ARBA00004496"/>
    </source>
</evidence>
<evidence type="ECO:0000256" key="2">
    <source>
        <dbReference type="ARBA" id="ARBA00008314"/>
    </source>
</evidence>
<dbReference type="Gene3D" id="1.25.40.530">
    <property type="entry name" value="MyTH4 domain"/>
    <property type="match status" value="2"/>
</dbReference>
<dbReference type="InterPro" id="IPR013272">
    <property type="entry name" value="Vps72/YL1_C"/>
</dbReference>